<keyword evidence="1" id="KW-0812">Transmembrane</keyword>
<keyword evidence="1" id="KW-0472">Membrane</keyword>
<name>A0ABR5I7E5_9ACTN</name>
<keyword evidence="3" id="KW-1185">Reference proteome</keyword>
<keyword evidence="1" id="KW-1133">Transmembrane helix</keyword>
<evidence type="ECO:0000256" key="1">
    <source>
        <dbReference type="SAM" id="Phobius"/>
    </source>
</evidence>
<accession>A0ABR5I7E5</accession>
<protein>
    <recommendedName>
        <fullName evidence="4">DUF304 domain-containing protein</fullName>
    </recommendedName>
</protein>
<proteinExistence type="predicted"/>
<sequence>MIAGPDMSSRAAKSLLLGLRRQLVVQAAVFGGFGVLLVVFGAFMAASDDSSSSVLIYGCALLVLTLALPFFAYRRIIAVWARFAPAGTPMSSEFSFDRLTLTAGPTTNSVHASAITGVAHLGTMFVVRTRQFATPAMVFPEELVPPAVGADLLARYAM</sequence>
<dbReference type="EMBL" id="LDTZ01000024">
    <property type="protein sequence ID" value="KNA89581.1"/>
    <property type="molecule type" value="Genomic_DNA"/>
</dbReference>
<evidence type="ECO:0008006" key="4">
    <source>
        <dbReference type="Google" id="ProtNLM"/>
    </source>
</evidence>
<evidence type="ECO:0000313" key="2">
    <source>
        <dbReference type="EMBL" id="KNA89581.1"/>
    </source>
</evidence>
<dbReference type="Proteomes" id="UP000037247">
    <property type="component" value="Unassembled WGS sequence"/>
</dbReference>
<feature type="transmembrane region" description="Helical" evidence="1">
    <location>
        <begin position="52"/>
        <end position="73"/>
    </location>
</feature>
<evidence type="ECO:0000313" key="3">
    <source>
        <dbReference type="Proteomes" id="UP000037247"/>
    </source>
</evidence>
<feature type="transmembrane region" description="Helical" evidence="1">
    <location>
        <begin position="23"/>
        <end position="46"/>
    </location>
</feature>
<gene>
    <name evidence="2" type="ORF">ABW18_20150</name>
</gene>
<comment type="caution">
    <text evidence="2">The sequence shown here is derived from an EMBL/GenBank/DDBJ whole genome shotgun (WGS) entry which is preliminary data.</text>
</comment>
<reference evidence="2 3" key="1">
    <citation type="submission" date="2015-05" db="EMBL/GenBank/DDBJ databases">
        <title>Draft genome sequence of the bacterium Gordonia jacobaea a new member of the Gordonia genus.</title>
        <authorList>
            <person name="Jimenez-Galisteo G."/>
            <person name="Dominguez A."/>
            <person name="Munoz E."/>
            <person name="Vinas M."/>
        </authorList>
    </citation>
    <scope>NUCLEOTIDE SEQUENCE [LARGE SCALE GENOMIC DNA]</scope>
    <source>
        <strain evidence="3">mv1</strain>
    </source>
</reference>
<organism evidence="2 3">
    <name type="scientific">Gordonia jacobaea</name>
    <dbReference type="NCBI Taxonomy" id="122202"/>
    <lineage>
        <taxon>Bacteria</taxon>
        <taxon>Bacillati</taxon>
        <taxon>Actinomycetota</taxon>
        <taxon>Actinomycetes</taxon>
        <taxon>Mycobacteriales</taxon>
        <taxon>Gordoniaceae</taxon>
        <taxon>Gordonia</taxon>
    </lineage>
</organism>